<dbReference type="Proteomes" id="UP001164776">
    <property type="component" value="Unassembled WGS sequence"/>
</dbReference>
<feature type="compositionally biased region" description="Basic residues" evidence="1">
    <location>
        <begin position="29"/>
        <end position="49"/>
    </location>
</feature>
<gene>
    <name evidence="2" type="ORF">BS78_K225400</name>
</gene>
<protein>
    <submittedName>
        <fullName evidence="2">Uncharacterized protein</fullName>
    </submittedName>
</protein>
<dbReference type="EMBL" id="MU629708">
    <property type="protein sequence ID" value="KAJ1255433.1"/>
    <property type="molecule type" value="Genomic_DNA"/>
</dbReference>
<accession>A0A9W7X8S9</accession>
<reference evidence="2 3" key="1">
    <citation type="submission" date="2022-10" db="EMBL/GenBank/DDBJ databases">
        <title>WGS assembly of Paspalum vaginatum 540-79.</title>
        <authorList>
            <person name="Sun G."/>
            <person name="Wase N."/>
            <person name="Shu S."/>
            <person name="Jenkins J."/>
            <person name="Zhou B."/>
            <person name="Torres-Rodriguez J."/>
            <person name="Chen C."/>
            <person name="Sandor L."/>
            <person name="Plott C."/>
            <person name="Yoshinga Y."/>
            <person name="Daum C."/>
            <person name="Qi P."/>
            <person name="Barry K."/>
            <person name="Lipzen A."/>
            <person name="Berry L."/>
            <person name="Pedersen C."/>
            <person name="Gottilla T."/>
            <person name="Foltz A."/>
            <person name="Yu H."/>
            <person name="O'Malley R."/>
            <person name="Zhang C."/>
            <person name="Devos K."/>
            <person name="Sigmon B."/>
            <person name="Yu B."/>
            <person name="Obata T."/>
            <person name="Schmutz J."/>
            <person name="Schnable J."/>
        </authorList>
    </citation>
    <scope>NUCLEOTIDE SEQUENCE [LARGE SCALE GENOMIC DNA]</scope>
    <source>
        <strain evidence="3">cv. 540-79</strain>
    </source>
</reference>
<sequence>MCRGWIRPPCPPPRTPELGGGSDPTTKRCLPRIRLRGALRRRRRRRRGQQRNEVRSPPVAEKARPPRIRVRRRKEEEVGSEKEGIRLPRLPPRYSKLNNGVAAARHH</sequence>
<proteinExistence type="predicted"/>
<evidence type="ECO:0000313" key="3">
    <source>
        <dbReference type="Proteomes" id="UP001164776"/>
    </source>
</evidence>
<comment type="caution">
    <text evidence="2">The sequence shown here is derived from an EMBL/GenBank/DDBJ whole genome shotgun (WGS) entry which is preliminary data.</text>
</comment>
<feature type="region of interest" description="Disordered" evidence="1">
    <location>
        <begin position="1"/>
        <end position="107"/>
    </location>
</feature>
<evidence type="ECO:0000256" key="1">
    <source>
        <dbReference type="SAM" id="MobiDB-lite"/>
    </source>
</evidence>
<dbReference type="AlphaFoldDB" id="A0A9W7X8S9"/>
<feature type="compositionally biased region" description="Basic and acidic residues" evidence="1">
    <location>
        <begin position="73"/>
        <end position="86"/>
    </location>
</feature>
<keyword evidence="3" id="KW-1185">Reference proteome</keyword>
<organism evidence="2 3">
    <name type="scientific">Paspalum vaginatum</name>
    <name type="common">seashore paspalum</name>
    <dbReference type="NCBI Taxonomy" id="158149"/>
    <lineage>
        <taxon>Eukaryota</taxon>
        <taxon>Viridiplantae</taxon>
        <taxon>Streptophyta</taxon>
        <taxon>Embryophyta</taxon>
        <taxon>Tracheophyta</taxon>
        <taxon>Spermatophyta</taxon>
        <taxon>Magnoliopsida</taxon>
        <taxon>Liliopsida</taxon>
        <taxon>Poales</taxon>
        <taxon>Poaceae</taxon>
        <taxon>PACMAD clade</taxon>
        <taxon>Panicoideae</taxon>
        <taxon>Andropogonodae</taxon>
        <taxon>Paspaleae</taxon>
        <taxon>Paspalinae</taxon>
        <taxon>Paspalum</taxon>
    </lineage>
</organism>
<evidence type="ECO:0000313" key="2">
    <source>
        <dbReference type="EMBL" id="KAJ1255433.1"/>
    </source>
</evidence>
<name>A0A9W7X8S9_9POAL</name>